<comment type="caution">
    <text evidence="1">The sequence shown here is derived from an EMBL/GenBank/DDBJ whole genome shotgun (WGS) entry which is preliminary data.</text>
</comment>
<evidence type="ECO:0000313" key="1">
    <source>
        <dbReference type="EMBL" id="KAI8537763.1"/>
    </source>
</evidence>
<dbReference type="Proteomes" id="UP001062846">
    <property type="component" value="Chromosome 9"/>
</dbReference>
<dbReference type="EMBL" id="CM046396">
    <property type="protein sequence ID" value="KAI8537763.1"/>
    <property type="molecule type" value="Genomic_DNA"/>
</dbReference>
<accession>A0ACC0MBT1</accession>
<sequence>MYKLYEITERCKWNTDGSVNKEGLGQWVKGFKSISSLDLNFYSNLSQNLGKNPFWLGASPIIKPQIYPNICIFLFLMAKWFIGRVLGSIRTLGALRDGLLLAWESGVQGIDVEMDALIKRTMSMHHPLFHLISDCRLLLRKFRSSLIRHVFR</sequence>
<proteinExistence type="predicted"/>
<gene>
    <name evidence="1" type="ORF">RHMOL_Rhmol09G0049600</name>
</gene>
<reference evidence="1" key="1">
    <citation type="submission" date="2022-02" db="EMBL/GenBank/DDBJ databases">
        <title>Plant Genome Project.</title>
        <authorList>
            <person name="Zhang R.-G."/>
        </authorList>
    </citation>
    <scope>NUCLEOTIDE SEQUENCE</scope>
    <source>
        <strain evidence="1">AT1</strain>
    </source>
</reference>
<name>A0ACC0MBT1_RHOML</name>
<keyword evidence="2" id="KW-1185">Reference proteome</keyword>
<protein>
    <submittedName>
        <fullName evidence="1">Uncharacterized protein</fullName>
    </submittedName>
</protein>
<evidence type="ECO:0000313" key="2">
    <source>
        <dbReference type="Proteomes" id="UP001062846"/>
    </source>
</evidence>
<organism evidence="1 2">
    <name type="scientific">Rhododendron molle</name>
    <name type="common">Chinese azalea</name>
    <name type="synonym">Azalea mollis</name>
    <dbReference type="NCBI Taxonomy" id="49168"/>
    <lineage>
        <taxon>Eukaryota</taxon>
        <taxon>Viridiplantae</taxon>
        <taxon>Streptophyta</taxon>
        <taxon>Embryophyta</taxon>
        <taxon>Tracheophyta</taxon>
        <taxon>Spermatophyta</taxon>
        <taxon>Magnoliopsida</taxon>
        <taxon>eudicotyledons</taxon>
        <taxon>Gunneridae</taxon>
        <taxon>Pentapetalae</taxon>
        <taxon>asterids</taxon>
        <taxon>Ericales</taxon>
        <taxon>Ericaceae</taxon>
        <taxon>Ericoideae</taxon>
        <taxon>Rhodoreae</taxon>
        <taxon>Rhododendron</taxon>
    </lineage>
</organism>